<evidence type="ECO:0000256" key="2">
    <source>
        <dbReference type="ARBA" id="ARBA00023015"/>
    </source>
</evidence>
<feature type="domain" description="HTH lysR-type" evidence="5">
    <location>
        <begin position="5"/>
        <end position="62"/>
    </location>
</feature>
<dbReference type="PANTHER" id="PTHR30126">
    <property type="entry name" value="HTH-TYPE TRANSCRIPTIONAL REGULATOR"/>
    <property type="match status" value="1"/>
</dbReference>
<organism evidence="6 7">
    <name type="scientific">Variovorax ginsengisoli</name>
    <dbReference type="NCBI Taxonomy" id="363844"/>
    <lineage>
        <taxon>Bacteria</taxon>
        <taxon>Pseudomonadati</taxon>
        <taxon>Pseudomonadota</taxon>
        <taxon>Betaproteobacteria</taxon>
        <taxon>Burkholderiales</taxon>
        <taxon>Comamonadaceae</taxon>
        <taxon>Variovorax</taxon>
    </lineage>
</organism>
<dbReference type="PRINTS" id="PR00039">
    <property type="entry name" value="HTHLYSR"/>
</dbReference>
<dbReference type="InterPro" id="IPR036390">
    <property type="entry name" value="WH_DNA-bd_sf"/>
</dbReference>
<dbReference type="PROSITE" id="PS50931">
    <property type="entry name" value="HTH_LYSR"/>
    <property type="match status" value="1"/>
</dbReference>
<dbReference type="Pfam" id="PF00126">
    <property type="entry name" value="HTH_1"/>
    <property type="match status" value="1"/>
</dbReference>
<keyword evidence="2" id="KW-0805">Transcription regulation</keyword>
<proteinExistence type="inferred from homology"/>
<evidence type="ECO:0000256" key="4">
    <source>
        <dbReference type="ARBA" id="ARBA00023163"/>
    </source>
</evidence>
<evidence type="ECO:0000313" key="6">
    <source>
        <dbReference type="EMBL" id="MDO1536698.1"/>
    </source>
</evidence>
<dbReference type="Gene3D" id="3.40.190.290">
    <property type="match status" value="1"/>
</dbReference>
<reference evidence="6" key="1">
    <citation type="submission" date="2023-06" db="EMBL/GenBank/DDBJ databases">
        <authorList>
            <person name="Jiang Y."/>
            <person name="Liu Q."/>
        </authorList>
    </citation>
    <scope>NUCLEOTIDE SEQUENCE</scope>
    <source>
        <strain evidence="6">CGMCC 1.12090</strain>
    </source>
</reference>
<evidence type="ECO:0000313" key="7">
    <source>
        <dbReference type="Proteomes" id="UP001169027"/>
    </source>
</evidence>
<keyword evidence="3" id="KW-0238">DNA-binding</keyword>
<dbReference type="Proteomes" id="UP001169027">
    <property type="component" value="Unassembled WGS sequence"/>
</dbReference>
<dbReference type="EMBL" id="JAUKVY010000030">
    <property type="protein sequence ID" value="MDO1536698.1"/>
    <property type="molecule type" value="Genomic_DNA"/>
</dbReference>
<dbReference type="SUPFAM" id="SSF46785">
    <property type="entry name" value="Winged helix' DNA-binding domain"/>
    <property type="match status" value="1"/>
</dbReference>
<dbReference type="Gene3D" id="1.10.10.10">
    <property type="entry name" value="Winged helix-like DNA-binding domain superfamily/Winged helix DNA-binding domain"/>
    <property type="match status" value="1"/>
</dbReference>
<evidence type="ECO:0000256" key="3">
    <source>
        <dbReference type="ARBA" id="ARBA00023125"/>
    </source>
</evidence>
<evidence type="ECO:0000256" key="1">
    <source>
        <dbReference type="ARBA" id="ARBA00009437"/>
    </source>
</evidence>
<evidence type="ECO:0000259" key="5">
    <source>
        <dbReference type="PROSITE" id="PS50931"/>
    </source>
</evidence>
<keyword evidence="7" id="KW-1185">Reference proteome</keyword>
<dbReference type="PANTHER" id="PTHR30126:SF91">
    <property type="entry name" value="LYSR FAMILY TRANSCRIPTIONAL REGULATOR"/>
    <property type="match status" value="1"/>
</dbReference>
<dbReference type="InterPro" id="IPR036388">
    <property type="entry name" value="WH-like_DNA-bd_sf"/>
</dbReference>
<comment type="caution">
    <text evidence="6">The sequence shown here is derived from an EMBL/GenBank/DDBJ whole genome shotgun (WGS) entry which is preliminary data.</text>
</comment>
<accession>A0ABT8SCR4</accession>
<keyword evidence="4" id="KW-0804">Transcription</keyword>
<sequence length="317" mass="33904">MLDGVSLDQLRTFIAAVDEGSFSAAARKLNRVQSAVSGWVGGLEDQIGVVLFDRSGRFPKLTPEGVLLLADARNIVYSVDTLKARAKLMTSGVEAELSVVIDVFFPTGVVSAVAKAFAAQFPLTPLRLFVEALGAAYQPVLDGRCSLGVLPPLPRAFPTLVSERLGELPLIAVASPCHPLAKFGGRVPRRELAQHVQLVLTDRSDLTAGRDFAVASPMTWRLADLSTKHAFLKDCVGWGGMPWHMIEKDVAAGTLVTLDVDEMPLTGFMLTMSAFHRASAPPGPAGKWFVDQLKALWQQVRIVPTGSGAAGAFETAD</sequence>
<name>A0ABT8SCR4_9BURK</name>
<dbReference type="RefSeq" id="WP_301814863.1">
    <property type="nucleotide sequence ID" value="NZ_JAUJZH010000030.1"/>
</dbReference>
<comment type="similarity">
    <text evidence="1">Belongs to the LysR transcriptional regulatory family.</text>
</comment>
<gene>
    <name evidence="6" type="ORF">Q2T77_30945</name>
</gene>
<dbReference type="SUPFAM" id="SSF53850">
    <property type="entry name" value="Periplasmic binding protein-like II"/>
    <property type="match status" value="1"/>
</dbReference>
<dbReference type="InterPro" id="IPR005119">
    <property type="entry name" value="LysR_subst-bd"/>
</dbReference>
<dbReference type="InterPro" id="IPR000847">
    <property type="entry name" value="LysR_HTH_N"/>
</dbReference>
<dbReference type="Pfam" id="PF03466">
    <property type="entry name" value="LysR_substrate"/>
    <property type="match status" value="1"/>
</dbReference>
<protein>
    <submittedName>
        <fullName evidence="6">LysR family transcriptional regulator</fullName>
    </submittedName>
</protein>